<organism evidence="3 4">
    <name type="scientific">Stutzerimonas marianensis</name>
    <dbReference type="NCBI Taxonomy" id="2929513"/>
    <lineage>
        <taxon>Bacteria</taxon>
        <taxon>Pseudomonadati</taxon>
        <taxon>Pseudomonadota</taxon>
        <taxon>Gammaproteobacteria</taxon>
        <taxon>Pseudomonadales</taxon>
        <taxon>Pseudomonadaceae</taxon>
        <taxon>Stutzerimonas</taxon>
    </lineage>
</organism>
<comment type="caution">
    <text evidence="3">The sequence shown here is derived from an EMBL/GenBank/DDBJ whole genome shotgun (WGS) entry which is preliminary data.</text>
</comment>
<dbReference type="Proteomes" id="UP001139682">
    <property type="component" value="Unassembled WGS sequence"/>
</dbReference>
<protein>
    <submittedName>
        <fullName evidence="3">MerR family transcriptional regulator</fullName>
    </submittedName>
</protein>
<dbReference type="SUPFAM" id="SSF46955">
    <property type="entry name" value="Putative DNA-binding domain"/>
    <property type="match status" value="1"/>
</dbReference>
<dbReference type="EMBL" id="JALGRD010000006">
    <property type="protein sequence ID" value="MCJ0974168.1"/>
    <property type="molecule type" value="Genomic_DNA"/>
</dbReference>
<accession>A0A9X1WA92</accession>
<dbReference type="InterPro" id="IPR012925">
    <property type="entry name" value="TipAS_dom"/>
</dbReference>
<feature type="domain" description="HTH merR-type" evidence="2">
    <location>
        <begin position="1"/>
        <end position="71"/>
    </location>
</feature>
<dbReference type="AlphaFoldDB" id="A0A9X1WA92"/>
<gene>
    <name evidence="3" type="ORF">MST27_12390</name>
</gene>
<proteinExistence type="predicted"/>
<dbReference type="InterPro" id="IPR009061">
    <property type="entry name" value="DNA-bd_dom_put_sf"/>
</dbReference>
<reference evidence="3" key="1">
    <citation type="submission" date="2022-03" db="EMBL/GenBank/DDBJ databases">
        <title>Pseudomonas marianensis sp. nov., a marine bacterium isolated from deep-sea sediments of the Mariana Trench.</title>
        <authorList>
            <person name="Wei Y."/>
        </authorList>
    </citation>
    <scope>NUCLEOTIDE SEQUENCE</scope>
    <source>
        <strain evidence="3">PS1</strain>
    </source>
</reference>
<name>A0A9X1WA92_9GAMM</name>
<sequence>MQLKVGELARRCGLTVRTLHHYHDIGLLRPSARSDAGYRLYSRDDVARLQQIQALRSLGVSLADIGAILDRQALSVSTVIEQQLTQLDQQIARQVRLREKLVQLHRQCVTGQEPALADWLETLELMSVYEKYFSEDELCQLPFYNRNAASDTRWIELAEEAARLLHDEVSPQDGQAQDLARRWMRQLEQDTAADPALLAKLDAMHLGEPVLQRQTGITREVSEYVLHAFAESKLAVYARYLDANELAFMREHYLASMREWPRLVAALRKARRKGLPPDDEKVKVLAHRWLALFRAYAGNDPQTQQKIRQANQQEPSLMEGTWVDEGLLHYLGQAVNAL</sequence>
<dbReference type="InterPro" id="IPR000551">
    <property type="entry name" value="MerR-type_HTH_dom"/>
</dbReference>
<dbReference type="CDD" id="cd04788">
    <property type="entry name" value="HTH_NolA-AlbR"/>
    <property type="match status" value="1"/>
</dbReference>
<dbReference type="PANTHER" id="PTHR30204">
    <property type="entry name" value="REDOX-CYCLING DRUG-SENSING TRANSCRIPTIONAL ACTIVATOR SOXR"/>
    <property type="match status" value="1"/>
</dbReference>
<dbReference type="PANTHER" id="PTHR30204:SF90">
    <property type="entry name" value="HTH-TYPE TRANSCRIPTIONAL ACTIVATOR MTA"/>
    <property type="match status" value="1"/>
</dbReference>
<dbReference type="InterPro" id="IPR047057">
    <property type="entry name" value="MerR_fam"/>
</dbReference>
<dbReference type="Pfam" id="PF13411">
    <property type="entry name" value="MerR_1"/>
    <property type="match status" value="1"/>
</dbReference>
<dbReference type="SMART" id="SM00422">
    <property type="entry name" value="HTH_MERR"/>
    <property type="match status" value="1"/>
</dbReference>
<dbReference type="GO" id="GO:0003700">
    <property type="term" value="F:DNA-binding transcription factor activity"/>
    <property type="evidence" value="ECO:0007669"/>
    <property type="project" value="InterPro"/>
</dbReference>
<evidence type="ECO:0000313" key="3">
    <source>
        <dbReference type="EMBL" id="MCJ0974168.1"/>
    </source>
</evidence>
<dbReference type="PRINTS" id="PR00040">
    <property type="entry name" value="HTHMERR"/>
</dbReference>
<dbReference type="GO" id="GO:0003677">
    <property type="term" value="F:DNA binding"/>
    <property type="evidence" value="ECO:0007669"/>
    <property type="project" value="UniProtKB-KW"/>
</dbReference>
<evidence type="ECO:0000259" key="2">
    <source>
        <dbReference type="PROSITE" id="PS50937"/>
    </source>
</evidence>
<keyword evidence="4" id="KW-1185">Reference proteome</keyword>
<dbReference type="Gene3D" id="1.10.1660.10">
    <property type="match status" value="1"/>
</dbReference>
<dbReference type="PROSITE" id="PS50937">
    <property type="entry name" value="HTH_MERR_2"/>
    <property type="match status" value="1"/>
</dbReference>
<keyword evidence="1" id="KW-0238">DNA-binding</keyword>
<evidence type="ECO:0000313" key="4">
    <source>
        <dbReference type="Proteomes" id="UP001139682"/>
    </source>
</evidence>
<dbReference type="Pfam" id="PF07739">
    <property type="entry name" value="TipAS"/>
    <property type="match status" value="1"/>
</dbReference>
<dbReference type="RefSeq" id="WP_243606247.1">
    <property type="nucleotide sequence ID" value="NZ_JALGRD010000006.1"/>
</dbReference>
<evidence type="ECO:0000256" key="1">
    <source>
        <dbReference type="ARBA" id="ARBA00023125"/>
    </source>
</evidence>